<reference evidence="1" key="1">
    <citation type="journal article" date="2020" name="Stud. Mycol.">
        <title>101 Dothideomycetes genomes: a test case for predicting lifestyles and emergence of pathogens.</title>
        <authorList>
            <person name="Haridas S."/>
            <person name="Albert R."/>
            <person name="Binder M."/>
            <person name="Bloem J."/>
            <person name="Labutti K."/>
            <person name="Salamov A."/>
            <person name="Andreopoulos B."/>
            <person name="Baker S."/>
            <person name="Barry K."/>
            <person name="Bills G."/>
            <person name="Bluhm B."/>
            <person name="Cannon C."/>
            <person name="Castanera R."/>
            <person name="Culley D."/>
            <person name="Daum C."/>
            <person name="Ezra D."/>
            <person name="Gonzalez J."/>
            <person name="Henrissat B."/>
            <person name="Kuo A."/>
            <person name="Liang C."/>
            <person name="Lipzen A."/>
            <person name="Lutzoni F."/>
            <person name="Magnuson J."/>
            <person name="Mondo S."/>
            <person name="Nolan M."/>
            <person name="Ohm R."/>
            <person name="Pangilinan J."/>
            <person name="Park H.-J."/>
            <person name="Ramirez L."/>
            <person name="Alfaro M."/>
            <person name="Sun H."/>
            <person name="Tritt A."/>
            <person name="Yoshinaga Y."/>
            <person name="Zwiers L.-H."/>
            <person name="Turgeon B."/>
            <person name="Goodwin S."/>
            <person name="Spatafora J."/>
            <person name="Crous P."/>
            <person name="Grigoriev I."/>
        </authorList>
    </citation>
    <scope>NUCLEOTIDE SEQUENCE</scope>
    <source>
        <strain evidence="1">CBS 130266</strain>
    </source>
</reference>
<proteinExistence type="predicted"/>
<dbReference type="EMBL" id="MU007064">
    <property type="protein sequence ID" value="KAF2426469.1"/>
    <property type="molecule type" value="Genomic_DNA"/>
</dbReference>
<evidence type="ECO:0000313" key="2">
    <source>
        <dbReference type="Proteomes" id="UP000800235"/>
    </source>
</evidence>
<name>A0A9P4NLE4_9PEZI</name>
<dbReference type="OrthoDB" id="3556210at2759"/>
<keyword evidence="2" id="KW-1185">Reference proteome</keyword>
<comment type="caution">
    <text evidence="1">The sequence shown here is derived from an EMBL/GenBank/DDBJ whole genome shotgun (WGS) entry which is preliminary data.</text>
</comment>
<organism evidence="1 2">
    <name type="scientific">Tothia fuscella</name>
    <dbReference type="NCBI Taxonomy" id="1048955"/>
    <lineage>
        <taxon>Eukaryota</taxon>
        <taxon>Fungi</taxon>
        <taxon>Dikarya</taxon>
        <taxon>Ascomycota</taxon>
        <taxon>Pezizomycotina</taxon>
        <taxon>Dothideomycetes</taxon>
        <taxon>Pleosporomycetidae</taxon>
        <taxon>Venturiales</taxon>
        <taxon>Cylindrosympodiaceae</taxon>
        <taxon>Tothia</taxon>
    </lineage>
</organism>
<accession>A0A9P4NLE4</accession>
<gene>
    <name evidence="1" type="ORF">EJ08DRAFT_372476</name>
</gene>
<protein>
    <recommendedName>
        <fullName evidence="3">Apple domain-containing protein</fullName>
    </recommendedName>
</protein>
<evidence type="ECO:0000313" key="1">
    <source>
        <dbReference type="EMBL" id="KAF2426469.1"/>
    </source>
</evidence>
<dbReference type="Proteomes" id="UP000800235">
    <property type="component" value="Unassembled WGS sequence"/>
</dbReference>
<dbReference type="AlphaFoldDB" id="A0A9P4NLE4"/>
<evidence type="ECO:0008006" key="3">
    <source>
        <dbReference type="Google" id="ProtNLM"/>
    </source>
</evidence>
<sequence>MVVSSYVAGFPVCDITGFNHVPGHYDQYTYQLSGATLETCMESCRANTTCQSVAYSQNFTQRLFYDQCVEKTQLWESDVSTFAHFDKPCDVCDKSRVGE</sequence>